<keyword evidence="3 4" id="KW-0418">Kinase</keyword>
<dbReference type="InterPro" id="IPR000850">
    <property type="entry name" value="Adenylat/UMP-CMP_kin"/>
</dbReference>
<evidence type="ECO:0000256" key="3">
    <source>
        <dbReference type="ARBA" id="ARBA00022777"/>
    </source>
</evidence>
<dbReference type="SUPFAM" id="SSF52540">
    <property type="entry name" value="P-loop containing nucleoside triphosphate hydrolases"/>
    <property type="match status" value="1"/>
</dbReference>
<reference evidence="5" key="1">
    <citation type="submission" date="2021-05" db="EMBL/GenBank/DDBJ databases">
        <title>The genome of the haptophyte Pavlova lutheri (Diacronema luteri, Pavlovales) - a model for lipid biosynthesis in eukaryotic algae.</title>
        <authorList>
            <person name="Hulatt C.J."/>
            <person name="Posewitz M.C."/>
        </authorList>
    </citation>
    <scope>NUCLEOTIDE SEQUENCE</scope>
    <source>
        <strain evidence="5">NIVA-4/92</strain>
    </source>
</reference>
<evidence type="ECO:0000313" key="5">
    <source>
        <dbReference type="EMBL" id="KAG8468784.1"/>
    </source>
</evidence>
<dbReference type="Pfam" id="PF00406">
    <property type="entry name" value="ADK"/>
    <property type="match status" value="1"/>
</dbReference>
<keyword evidence="6" id="KW-1185">Reference proteome</keyword>
<dbReference type="HAMAP" id="MF_00235">
    <property type="entry name" value="Adenylate_kinase_Adk"/>
    <property type="match status" value="1"/>
</dbReference>
<dbReference type="GO" id="GO:0005524">
    <property type="term" value="F:ATP binding"/>
    <property type="evidence" value="ECO:0007669"/>
    <property type="project" value="InterPro"/>
</dbReference>
<accession>A0A8J5XZH7</accession>
<organism evidence="5 6">
    <name type="scientific">Diacronema lutheri</name>
    <name type="common">Unicellular marine alga</name>
    <name type="synonym">Monochrysis lutheri</name>
    <dbReference type="NCBI Taxonomy" id="2081491"/>
    <lineage>
        <taxon>Eukaryota</taxon>
        <taxon>Haptista</taxon>
        <taxon>Haptophyta</taxon>
        <taxon>Pavlovophyceae</taxon>
        <taxon>Pavlovales</taxon>
        <taxon>Pavlovaceae</taxon>
        <taxon>Diacronema</taxon>
    </lineage>
</organism>
<dbReference type="AlphaFoldDB" id="A0A8J5XZH7"/>
<dbReference type="OMA" id="SCTMLIC"/>
<gene>
    <name evidence="5" type="ORF">KFE25_007302</name>
</gene>
<dbReference type="Proteomes" id="UP000751190">
    <property type="component" value="Unassembled WGS sequence"/>
</dbReference>
<dbReference type="Gene3D" id="3.40.50.300">
    <property type="entry name" value="P-loop containing nucleotide triphosphate hydrolases"/>
    <property type="match status" value="1"/>
</dbReference>
<name>A0A8J5XZH7_DIALT</name>
<evidence type="ECO:0000256" key="4">
    <source>
        <dbReference type="RuleBase" id="RU003330"/>
    </source>
</evidence>
<keyword evidence="1 4" id="KW-0808">Transferase</keyword>
<keyword evidence="2" id="KW-0547">Nucleotide-binding</keyword>
<evidence type="ECO:0000256" key="1">
    <source>
        <dbReference type="ARBA" id="ARBA00022679"/>
    </source>
</evidence>
<proteinExistence type="inferred from homology"/>
<dbReference type="InterPro" id="IPR027417">
    <property type="entry name" value="P-loop_NTPase"/>
</dbReference>
<evidence type="ECO:0000256" key="2">
    <source>
        <dbReference type="ARBA" id="ARBA00022741"/>
    </source>
</evidence>
<dbReference type="PRINTS" id="PR00094">
    <property type="entry name" value="ADENYLTKNASE"/>
</dbReference>
<dbReference type="GO" id="GO:0006139">
    <property type="term" value="P:nucleobase-containing compound metabolic process"/>
    <property type="evidence" value="ECO:0007669"/>
    <property type="project" value="InterPro"/>
</dbReference>
<evidence type="ECO:0008006" key="7">
    <source>
        <dbReference type="Google" id="ProtNLM"/>
    </source>
</evidence>
<comment type="caution">
    <text evidence="5">The sequence shown here is derived from an EMBL/GenBank/DDBJ whole genome shotgun (WGS) entry which is preliminary data.</text>
</comment>
<dbReference type="EMBL" id="JAGTXO010000003">
    <property type="protein sequence ID" value="KAG8468784.1"/>
    <property type="molecule type" value="Genomic_DNA"/>
</dbReference>
<dbReference type="CDD" id="cd01428">
    <property type="entry name" value="ADK"/>
    <property type="match status" value="1"/>
</dbReference>
<dbReference type="PANTHER" id="PTHR23359">
    <property type="entry name" value="NUCLEOTIDE KINASE"/>
    <property type="match status" value="1"/>
</dbReference>
<dbReference type="OrthoDB" id="439792at2759"/>
<dbReference type="GO" id="GO:0019205">
    <property type="term" value="F:nucleobase-containing compound kinase activity"/>
    <property type="evidence" value="ECO:0007669"/>
    <property type="project" value="InterPro"/>
</dbReference>
<sequence length="263" mass="28569">MPTPLRRVILLGAPGVGKGTYARRLAPLFGLTHVVVGDLVRAQIRAGTELGRAIAETTHRGDLVDDDVILRLLTEHLRAAGLDGPEGGFMLDGVPRTLGQARAVDALLRPTLALHLTMDEGVMLHKMAARRLGRDERVYNVAYIRRGGWDMPPLLPEPTVWDADTSTLRCAHGVALAPNEHVGCARCTAGLRTREDDTVDVCRHRLATYATETRPLVQQYAPIRLDFEIDGGVEQCLPRLLALLRARDAEPRGGAPAAPGARL</sequence>
<comment type="similarity">
    <text evidence="4">Belongs to the adenylate kinase family.</text>
</comment>
<protein>
    <recommendedName>
        <fullName evidence="7">Adenylate kinase</fullName>
    </recommendedName>
</protein>
<evidence type="ECO:0000313" key="6">
    <source>
        <dbReference type="Proteomes" id="UP000751190"/>
    </source>
</evidence>